<evidence type="ECO:0000256" key="6">
    <source>
        <dbReference type="ARBA" id="ARBA00023242"/>
    </source>
</evidence>
<dbReference type="GO" id="GO:0005634">
    <property type="term" value="C:nucleus"/>
    <property type="evidence" value="ECO:0007669"/>
    <property type="project" value="UniProtKB-SubCell"/>
</dbReference>
<dbReference type="GeneID" id="27345368"/>
<dbReference type="PANTHER" id="PTHR46910">
    <property type="entry name" value="TRANSCRIPTION FACTOR PDR1"/>
    <property type="match status" value="1"/>
</dbReference>
<dbReference type="GO" id="GO:0008270">
    <property type="term" value="F:zinc ion binding"/>
    <property type="evidence" value="ECO:0007669"/>
    <property type="project" value="InterPro"/>
</dbReference>
<dbReference type="InterPro" id="IPR001138">
    <property type="entry name" value="Zn2Cys6_DnaBD"/>
</dbReference>
<dbReference type="InterPro" id="IPR050987">
    <property type="entry name" value="AtrR-like"/>
</dbReference>
<keyword evidence="5" id="KW-0804">Transcription</keyword>
<feature type="compositionally biased region" description="Polar residues" evidence="7">
    <location>
        <begin position="1"/>
        <end position="14"/>
    </location>
</feature>
<dbReference type="SUPFAM" id="SSF57701">
    <property type="entry name" value="Zn2/Cys6 DNA-binding domain"/>
    <property type="match status" value="1"/>
</dbReference>
<evidence type="ECO:0000313" key="10">
    <source>
        <dbReference type="Proteomes" id="UP000054466"/>
    </source>
</evidence>
<evidence type="ECO:0000256" key="5">
    <source>
        <dbReference type="ARBA" id="ARBA00023163"/>
    </source>
</evidence>
<comment type="subcellular location">
    <subcellularLocation>
        <location evidence="1">Nucleus</location>
    </subcellularLocation>
</comment>
<keyword evidence="4" id="KW-0238">DNA-binding</keyword>
<feature type="domain" description="Zn(2)-C6 fungal-type" evidence="8">
    <location>
        <begin position="30"/>
        <end position="60"/>
    </location>
</feature>
<dbReference type="Gene3D" id="4.10.240.10">
    <property type="entry name" value="Zn(2)-C6 fungal-type DNA-binding domain"/>
    <property type="match status" value="1"/>
</dbReference>
<reference evidence="9 10" key="1">
    <citation type="submission" date="2015-01" db="EMBL/GenBank/DDBJ databases">
        <title>The Genome Sequence of Cladophialophora immunda CBS83496.</title>
        <authorList>
            <consortium name="The Broad Institute Genomics Platform"/>
            <person name="Cuomo C."/>
            <person name="de Hoog S."/>
            <person name="Gorbushina A."/>
            <person name="Stielow B."/>
            <person name="Teixiera M."/>
            <person name="Abouelleil A."/>
            <person name="Chapman S.B."/>
            <person name="Priest M."/>
            <person name="Young S.K."/>
            <person name="Wortman J."/>
            <person name="Nusbaum C."/>
            <person name="Birren B."/>
        </authorList>
    </citation>
    <scope>NUCLEOTIDE SEQUENCE [LARGE SCALE GENOMIC DNA]</scope>
    <source>
        <strain evidence="9 10">CBS 83496</strain>
    </source>
</reference>
<dbReference type="Proteomes" id="UP000054466">
    <property type="component" value="Unassembled WGS sequence"/>
</dbReference>
<evidence type="ECO:0000256" key="7">
    <source>
        <dbReference type="SAM" id="MobiDB-lite"/>
    </source>
</evidence>
<dbReference type="PANTHER" id="PTHR46910:SF37">
    <property type="entry name" value="ZN(II)2CYS6 TRANSCRIPTION FACTOR (EUROFUNG)"/>
    <property type="match status" value="1"/>
</dbReference>
<dbReference type="RefSeq" id="XP_016250647.1">
    <property type="nucleotide sequence ID" value="XM_016393128.1"/>
</dbReference>
<evidence type="ECO:0000313" key="9">
    <source>
        <dbReference type="EMBL" id="KIW30431.1"/>
    </source>
</evidence>
<dbReference type="InterPro" id="IPR036864">
    <property type="entry name" value="Zn2-C6_fun-type_DNA-bd_sf"/>
</dbReference>
<organism evidence="9 10">
    <name type="scientific">Cladophialophora immunda</name>
    <dbReference type="NCBI Taxonomy" id="569365"/>
    <lineage>
        <taxon>Eukaryota</taxon>
        <taxon>Fungi</taxon>
        <taxon>Dikarya</taxon>
        <taxon>Ascomycota</taxon>
        <taxon>Pezizomycotina</taxon>
        <taxon>Eurotiomycetes</taxon>
        <taxon>Chaetothyriomycetidae</taxon>
        <taxon>Chaetothyriales</taxon>
        <taxon>Herpotrichiellaceae</taxon>
        <taxon>Cladophialophora</taxon>
    </lineage>
</organism>
<dbReference type="GO" id="GO:0006351">
    <property type="term" value="P:DNA-templated transcription"/>
    <property type="evidence" value="ECO:0007669"/>
    <property type="project" value="InterPro"/>
</dbReference>
<keyword evidence="6" id="KW-0539">Nucleus</keyword>
<dbReference type="PROSITE" id="PS50048">
    <property type="entry name" value="ZN2_CY6_FUNGAL_2"/>
    <property type="match status" value="1"/>
</dbReference>
<dbReference type="HOGENOM" id="CLU_010813_1_1_1"/>
<dbReference type="GO" id="GO:0003677">
    <property type="term" value="F:DNA binding"/>
    <property type="evidence" value="ECO:0007669"/>
    <property type="project" value="UniProtKB-KW"/>
</dbReference>
<keyword evidence="10" id="KW-1185">Reference proteome</keyword>
<protein>
    <recommendedName>
        <fullName evidence="8">Zn(2)-C6 fungal-type domain-containing protein</fullName>
    </recommendedName>
</protein>
<dbReference type="VEuPathDB" id="FungiDB:PV07_06174"/>
<feature type="region of interest" description="Disordered" evidence="7">
    <location>
        <begin position="103"/>
        <end position="132"/>
    </location>
</feature>
<keyword evidence="2" id="KW-0479">Metal-binding</keyword>
<keyword evidence="3" id="KW-0805">Transcription regulation</keyword>
<proteinExistence type="predicted"/>
<dbReference type="InterPro" id="IPR007219">
    <property type="entry name" value="XnlR_reg_dom"/>
</dbReference>
<dbReference type="Pfam" id="PF04082">
    <property type="entry name" value="Fungal_trans"/>
    <property type="match status" value="1"/>
</dbReference>
<feature type="compositionally biased region" description="Low complexity" evidence="7">
    <location>
        <begin position="15"/>
        <end position="25"/>
    </location>
</feature>
<gene>
    <name evidence="9" type="ORF">PV07_06174</name>
</gene>
<evidence type="ECO:0000259" key="8">
    <source>
        <dbReference type="PROSITE" id="PS50048"/>
    </source>
</evidence>
<sequence>MPRNPSTPLSNASNPTPGSSGTTTPRTRRACDACRQRKIKCDGATPQCDWCRHHGDICAFTRTRGSRRRRTRSSKLEETNLIERMNRIEYILTTNLRERHEFLEESGRGSPGALRPAKSESADSKSLSPEVPNPRQIYMASYKLGDVNLFHGVPYLSRSGRRWIGFRNDEDGLANINDKVPGPLWHNQHHLPRYEHLSVTKIRDLPPRQAVQSSLEAYQRSEFSNILPVIDPVLFSATIEEAYEHGPSDSYEALPQKASIFAFLAVGGLLGESDETLCSPQDIEGCEIAFQLLSSDLMRAKAGNEVVDALMMIAVYQFCCGKIHTTDIILSLASRFLFMLGAHLYPGPELDGLPVESQSLEARTVLHQRDLFWICYTLDREITFRTGRAPVIHDTSCDLTFPASYLKQISPGYNGPWRLPGDLRLSTIKSKAYEKLYSPHSRHKSDAELLKDIRELDSLLESWRLSHPAESRPTLSFSDKNNPASLPSLLIRLEYYHCVTTIHQASSRCKDWTNGHDLDGGLSSSMELALKSSRCLLSCLHSAVAILPPNLFWVILFYPLSAELILVCHILLNPSGKTALSDLTLLKQCLSFVKQRFPKPLTASGVQARQQTRIHEATEEVVQLAETAVRQSRQPDS</sequence>
<dbReference type="Pfam" id="PF00172">
    <property type="entry name" value="Zn_clus"/>
    <property type="match status" value="1"/>
</dbReference>
<dbReference type="GO" id="GO:0000981">
    <property type="term" value="F:DNA-binding transcription factor activity, RNA polymerase II-specific"/>
    <property type="evidence" value="ECO:0007669"/>
    <property type="project" value="InterPro"/>
</dbReference>
<evidence type="ECO:0000256" key="1">
    <source>
        <dbReference type="ARBA" id="ARBA00004123"/>
    </source>
</evidence>
<dbReference type="SMART" id="SM00906">
    <property type="entry name" value="Fungal_trans"/>
    <property type="match status" value="1"/>
</dbReference>
<dbReference type="AlphaFoldDB" id="A0A0D1ZR02"/>
<evidence type="ECO:0000256" key="3">
    <source>
        <dbReference type="ARBA" id="ARBA00023015"/>
    </source>
</evidence>
<dbReference type="CDD" id="cd00067">
    <property type="entry name" value="GAL4"/>
    <property type="match status" value="1"/>
</dbReference>
<dbReference type="PROSITE" id="PS00463">
    <property type="entry name" value="ZN2_CY6_FUNGAL_1"/>
    <property type="match status" value="1"/>
</dbReference>
<dbReference type="CDD" id="cd12148">
    <property type="entry name" value="fungal_TF_MHR"/>
    <property type="match status" value="1"/>
</dbReference>
<feature type="region of interest" description="Disordered" evidence="7">
    <location>
        <begin position="1"/>
        <end position="29"/>
    </location>
</feature>
<name>A0A0D1ZR02_9EURO</name>
<dbReference type="EMBL" id="KN847042">
    <property type="protein sequence ID" value="KIW30431.1"/>
    <property type="molecule type" value="Genomic_DNA"/>
</dbReference>
<dbReference type="OrthoDB" id="4116913at2759"/>
<evidence type="ECO:0000256" key="4">
    <source>
        <dbReference type="ARBA" id="ARBA00023125"/>
    </source>
</evidence>
<dbReference type="STRING" id="569365.A0A0D1ZR02"/>
<accession>A0A0D1ZR02</accession>
<dbReference type="SMART" id="SM00066">
    <property type="entry name" value="GAL4"/>
    <property type="match status" value="1"/>
</dbReference>
<evidence type="ECO:0000256" key="2">
    <source>
        <dbReference type="ARBA" id="ARBA00022723"/>
    </source>
</evidence>